<comment type="caution">
    <text evidence="1">The sequence shown here is derived from an EMBL/GenBank/DDBJ whole genome shotgun (WGS) entry which is preliminary data.</text>
</comment>
<reference evidence="1" key="2">
    <citation type="submission" date="2020-09" db="EMBL/GenBank/DDBJ databases">
        <authorList>
            <person name="Sun Q."/>
            <person name="Zhou Y."/>
        </authorList>
    </citation>
    <scope>NUCLEOTIDE SEQUENCE</scope>
    <source>
        <strain evidence="1">CGMCC 1.15725</strain>
    </source>
</reference>
<sequence length="131" mass="14624">MPVDDDRFCERNNALEKLDKVIALIATEDRWCKFFALSSDGRRCLWGALWAEDAAPALEAPILQAVAQVTGGRYESIDAFNDHPATTHATVLAVLHRTRQNLRMAMSPSAPRYRWSPESFAWPAPLEVGLA</sequence>
<name>A0A8J2YXQ6_9PROT</name>
<organism evidence="1 2">
    <name type="scientific">Aliidongia dinghuensis</name>
    <dbReference type="NCBI Taxonomy" id="1867774"/>
    <lineage>
        <taxon>Bacteria</taxon>
        <taxon>Pseudomonadati</taxon>
        <taxon>Pseudomonadota</taxon>
        <taxon>Alphaproteobacteria</taxon>
        <taxon>Rhodospirillales</taxon>
        <taxon>Dongiaceae</taxon>
        <taxon>Aliidongia</taxon>
    </lineage>
</organism>
<evidence type="ECO:0000313" key="2">
    <source>
        <dbReference type="Proteomes" id="UP000646365"/>
    </source>
</evidence>
<dbReference type="InterPro" id="IPR045677">
    <property type="entry name" value="DUF6197"/>
</dbReference>
<evidence type="ECO:0000313" key="1">
    <source>
        <dbReference type="EMBL" id="GGF37703.1"/>
    </source>
</evidence>
<protein>
    <submittedName>
        <fullName evidence="1">Uncharacterized protein</fullName>
    </submittedName>
</protein>
<gene>
    <name evidence="1" type="ORF">GCM10011611_50230</name>
</gene>
<reference evidence="1" key="1">
    <citation type="journal article" date="2014" name="Int. J. Syst. Evol. Microbiol.">
        <title>Complete genome sequence of Corynebacterium casei LMG S-19264T (=DSM 44701T), isolated from a smear-ripened cheese.</title>
        <authorList>
            <consortium name="US DOE Joint Genome Institute (JGI-PGF)"/>
            <person name="Walter F."/>
            <person name="Albersmeier A."/>
            <person name="Kalinowski J."/>
            <person name="Ruckert C."/>
        </authorList>
    </citation>
    <scope>NUCLEOTIDE SEQUENCE</scope>
    <source>
        <strain evidence="1">CGMCC 1.15725</strain>
    </source>
</reference>
<proteinExistence type="predicted"/>
<dbReference type="RefSeq" id="WP_189050913.1">
    <property type="nucleotide sequence ID" value="NZ_BMJQ01000015.1"/>
</dbReference>
<accession>A0A8J2YXQ6</accession>
<dbReference type="Proteomes" id="UP000646365">
    <property type="component" value="Unassembled WGS sequence"/>
</dbReference>
<dbReference type="AlphaFoldDB" id="A0A8J2YXQ6"/>
<dbReference type="EMBL" id="BMJQ01000015">
    <property type="protein sequence ID" value="GGF37703.1"/>
    <property type="molecule type" value="Genomic_DNA"/>
</dbReference>
<keyword evidence="2" id="KW-1185">Reference proteome</keyword>
<dbReference type="Pfam" id="PF19698">
    <property type="entry name" value="DUF6197"/>
    <property type="match status" value="1"/>
</dbReference>